<keyword evidence="3 6" id="KW-0812">Transmembrane</keyword>
<dbReference type="Proteomes" id="UP000814176">
    <property type="component" value="Unassembled WGS sequence"/>
</dbReference>
<keyword evidence="4 6" id="KW-1133">Transmembrane helix</keyword>
<evidence type="ECO:0000259" key="7">
    <source>
        <dbReference type="Pfam" id="PF04893"/>
    </source>
</evidence>
<protein>
    <recommendedName>
        <fullName evidence="6">Protein YIP</fullName>
    </recommendedName>
</protein>
<proteinExistence type="inferred from homology"/>
<name>A0ABQ8KP72_9APHY</name>
<dbReference type="GeneID" id="72001104"/>
<comment type="similarity">
    <text evidence="2 6">Belongs to the YIP1 family.</text>
</comment>
<feature type="transmembrane region" description="Helical" evidence="6">
    <location>
        <begin position="153"/>
        <end position="173"/>
    </location>
</feature>
<feature type="domain" description="Yip1" evidence="7">
    <location>
        <begin position="113"/>
        <end position="255"/>
    </location>
</feature>
<comment type="caution">
    <text evidence="8">The sequence shown here is derived from an EMBL/GenBank/DDBJ whole genome shotgun (WGS) entry which is preliminary data.</text>
</comment>
<evidence type="ECO:0000256" key="5">
    <source>
        <dbReference type="ARBA" id="ARBA00023136"/>
    </source>
</evidence>
<organism evidence="8 9">
    <name type="scientific">Rhodofomes roseus</name>
    <dbReference type="NCBI Taxonomy" id="34475"/>
    <lineage>
        <taxon>Eukaryota</taxon>
        <taxon>Fungi</taxon>
        <taxon>Dikarya</taxon>
        <taxon>Basidiomycota</taxon>
        <taxon>Agaricomycotina</taxon>
        <taxon>Agaricomycetes</taxon>
        <taxon>Polyporales</taxon>
        <taxon>Rhodofomes</taxon>
    </lineage>
</organism>
<feature type="transmembrane region" description="Helical" evidence="6">
    <location>
        <begin position="240"/>
        <end position="259"/>
    </location>
</feature>
<keyword evidence="5 6" id="KW-0472">Membrane</keyword>
<feature type="transmembrane region" description="Helical" evidence="6">
    <location>
        <begin position="211"/>
        <end position="233"/>
    </location>
</feature>
<keyword evidence="9" id="KW-1185">Reference proteome</keyword>
<dbReference type="PANTHER" id="PTHR21236:SF2">
    <property type="entry name" value="PROTEIN YIPF"/>
    <property type="match status" value="1"/>
</dbReference>
<dbReference type="InterPro" id="IPR045231">
    <property type="entry name" value="Yip1/4-like"/>
</dbReference>
<accession>A0ABQ8KP72</accession>
<evidence type="ECO:0000313" key="9">
    <source>
        <dbReference type="Proteomes" id="UP000814176"/>
    </source>
</evidence>
<evidence type="ECO:0000313" key="8">
    <source>
        <dbReference type="EMBL" id="KAH9839542.1"/>
    </source>
</evidence>
<reference evidence="8 9" key="1">
    <citation type="journal article" date="2021" name="Environ. Microbiol.">
        <title>Gene family expansions and transcriptome signatures uncover fungal adaptations to wood decay.</title>
        <authorList>
            <person name="Hage H."/>
            <person name="Miyauchi S."/>
            <person name="Viragh M."/>
            <person name="Drula E."/>
            <person name="Min B."/>
            <person name="Chaduli D."/>
            <person name="Navarro D."/>
            <person name="Favel A."/>
            <person name="Norest M."/>
            <person name="Lesage-Meessen L."/>
            <person name="Balint B."/>
            <person name="Merenyi Z."/>
            <person name="de Eugenio L."/>
            <person name="Morin E."/>
            <person name="Martinez A.T."/>
            <person name="Baldrian P."/>
            <person name="Stursova M."/>
            <person name="Martinez M.J."/>
            <person name="Novotny C."/>
            <person name="Magnuson J.K."/>
            <person name="Spatafora J.W."/>
            <person name="Maurice S."/>
            <person name="Pangilinan J."/>
            <person name="Andreopoulos W."/>
            <person name="LaButti K."/>
            <person name="Hundley H."/>
            <person name="Na H."/>
            <person name="Kuo A."/>
            <person name="Barry K."/>
            <person name="Lipzen A."/>
            <person name="Henrissat B."/>
            <person name="Riley R."/>
            <person name="Ahrendt S."/>
            <person name="Nagy L.G."/>
            <person name="Grigoriev I.V."/>
            <person name="Martin F."/>
            <person name="Rosso M.N."/>
        </authorList>
    </citation>
    <scope>NUCLEOTIDE SEQUENCE [LARGE SCALE GENOMIC DNA]</scope>
    <source>
        <strain evidence="8 9">CIRM-BRFM 1785</strain>
    </source>
</reference>
<comment type="subcellular location">
    <subcellularLocation>
        <location evidence="6">Golgi apparatus membrane</location>
        <topology evidence="6">Multi-pass membrane protein</topology>
    </subcellularLocation>
    <subcellularLocation>
        <location evidence="1">Membrane</location>
        <topology evidence="1">Multi-pass membrane protein</topology>
    </subcellularLocation>
</comment>
<dbReference type="PANTHER" id="PTHR21236">
    <property type="entry name" value="GOLGI MEMBRANE PROTEIN YIP1"/>
    <property type="match status" value="1"/>
</dbReference>
<evidence type="ECO:0000256" key="4">
    <source>
        <dbReference type="ARBA" id="ARBA00022989"/>
    </source>
</evidence>
<feature type="transmembrane region" description="Helical" evidence="6">
    <location>
        <begin position="127"/>
        <end position="147"/>
    </location>
</feature>
<dbReference type="RefSeq" id="XP_047781297.1">
    <property type="nucleotide sequence ID" value="XM_047920372.1"/>
</dbReference>
<evidence type="ECO:0000256" key="1">
    <source>
        <dbReference type="ARBA" id="ARBA00004141"/>
    </source>
</evidence>
<sequence length="268" mass="28328">MWQDSNNAYGASSSQNQYYAGAPPVQGVPLQFYAPSPVSSTFYSGSRPSLDGNVGAQGTINSQGMASGYGGNIQPAGGWWTAFGTGGFEGEPPLLEELGFNFAHIRAKTLTVLNPLSRVDERIMDDADLAGPLLFFLCFGTFLLFSGKPQFGYIYGVGLLGSASIYTLLNLMAESGIDAYRVVSVLGYCLLPMVGVSALSVVLTLDGSLGYVLSILSILWCTYAASGIFVAVLRMSDQRFLVAYPVGLLYGCFALLSVFKVGGTGSSK</sequence>
<gene>
    <name evidence="8" type="ORF">C8Q71DRAFT_704271</name>
</gene>
<evidence type="ECO:0000256" key="3">
    <source>
        <dbReference type="ARBA" id="ARBA00022692"/>
    </source>
</evidence>
<feature type="transmembrane region" description="Helical" evidence="6">
    <location>
        <begin position="185"/>
        <end position="205"/>
    </location>
</feature>
<dbReference type="Pfam" id="PF04893">
    <property type="entry name" value="Yip1"/>
    <property type="match status" value="1"/>
</dbReference>
<evidence type="ECO:0000256" key="2">
    <source>
        <dbReference type="ARBA" id="ARBA00010596"/>
    </source>
</evidence>
<dbReference type="InterPro" id="IPR006977">
    <property type="entry name" value="Yip1_dom"/>
</dbReference>
<dbReference type="EMBL" id="JADCUA010000006">
    <property type="protein sequence ID" value="KAH9839542.1"/>
    <property type="molecule type" value="Genomic_DNA"/>
</dbReference>
<evidence type="ECO:0000256" key="6">
    <source>
        <dbReference type="RuleBase" id="RU361264"/>
    </source>
</evidence>